<dbReference type="EMBL" id="CP048113">
    <property type="protein sequence ID" value="QHS59400.1"/>
    <property type="molecule type" value="Genomic_DNA"/>
</dbReference>
<protein>
    <submittedName>
        <fullName evidence="2">Uncharacterized protein</fullName>
    </submittedName>
</protein>
<accession>A0A6B9ZAM3</accession>
<keyword evidence="1" id="KW-1133">Transmembrane helix</keyword>
<dbReference type="KEGG" id="chih:GWR21_07315"/>
<sequence>MYNRDENLLNVFGNTALSFLNAVYAEFLFSIKYVDRRKNEHLVQSSTMKYMDKLRMKLEEKAREYIATNRDLLTIDWFHKKLVYLIKQYLQEFLQRTQYLAVAI</sequence>
<evidence type="ECO:0000256" key="1">
    <source>
        <dbReference type="SAM" id="Phobius"/>
    </source>
</evidence>
<keyword evidence="1" id="KW-0812">Transmembrane</keyword>
<organism evidence="2 3">
    <name type="scientific">Chitinophaga agri</name>
    <dbReference type="NCBI Taxonomy" id="2703787"/>
    <lineage>
        <taxon>Bacteria</taxon>
        <taxon>Pseudomonadati</taxon>
        <taxon>Bacteroidota</taxon>
        <taxon>Chitinophagia</taxon>
        <taxon>Chitinophagales</taxon>
        <taxon>Chitinophagaceae</taxon>
        <taxon>Chitinophaga</taxon>
    </lineage>
</organism>
<dbReference type="AlphaFoldDB" id="A0A6B9ZAM3"/>
<proteinExistence type="predicted"/>
<keyword evidence="3" id="KW-1185">Reference proteome</keyword>
<name>A0A6B9ZAM3_9BACT</name>
<keyword evidence="1" id="KW-0472">Membrane</keyword>
<dbReference type="RefSeq" id="WP_162331097.1">
    <property type="nucleotide sequence ID" value="NZ_CP048113.1"/>
</dbReference>
<gene>
    <name evidence="2" type="ORF">GWR21_07315</name>
</gene>
<reference evidence="2 3" key="1">
    <citation type="submission" date="2020-01" db="EMBL/GenBank/DDBJ databases">
        <title>Complete genome sequence of Chitinophaga sp. H33E-04 isolated from quinoa roots.</title>
        <authorList>
            <person name="Weon H.-Y."/>
            <person name="Lee S.A."/>
        </authorList>
    </citation>
    <scope>NUCLEOTIDE SEQUENCE [LARGE SCALE GENOMIC DNA]</scope>
    <source>
        <strain evidence="2 3">H33E-04</strain>
    </source>
</reference>
<dbReference type="Proteomes" id="UP000476411">
    <property type="component" value="Chromosome"/>
</dbReference>
<evidence type="ECO:0000313" key="3">
    <source>
        <dbReference type="Proteomes" id="UP000476411"/>
    </source>
</evidence>
<evidence type="ECO:0000313" key="2">
    <source>
        <dbReference type="EMBL" id="QHS59400.1"/>
    </source>
</evidence>
<feature type="transmembrane region" description="Helical" evidence="1">
    <location>
        <begin position="12"/>
        <end position="31"/>
    </location>
</feature>